<feature type="transmembrane region" description="Helical" evidence="1">
    <location>
        <begin position="118"/>
        <end position="140"/>
    </location>
</feature>
<gene>
    <name evidence="3" type="ORF">DWZ68_15685</name>
</gene>
<dbReference type="InterPro" id="IPR019196">
    <property type="entry name" value="ABC_transp_unknown"/>
</dbReference>
<feature type="transmembrane region" description="Helical" evidence="1">
    <location>
        <begin position="260"/>
        <end position="277"/>
    </location>
</feature>
<proteinExistence type="predicted"/>
<evidence type="ECO:0000259" key="2">
    <source>
        <dbReference type="Pfam" id="PF09822"/>
    </source>
</evidence>
<feature type="transmembrane region" description="Helical" evidence="1">
    <location>
        <begin position="738"/>
        <end position="762"/>
    </location>
</feature>
<dbReference type="Pfam" id="PF09822">
    <property type="entry name" value="ABC_transp_aux"/>
    <property type="match status" value="1"/>
</dbReference>
<dbReference type="Pfam" id="PF12679">
    <property type="entry name" value="ABC2_membrane_2"/>
    <property type="match status" value="1"/>
</dbReference>
<feature type="transmembrane region" description="Helical" evidence="1">
    <location>
        <begin position="175"/>
        <end position="194"/>
    </location>
</feature>
<feature type="transmembrane region" description="Helical" evidence="1">
    <location>
        <begin position="230"/>
        <end position="248"/>
    </location>
</feature>
<dbReference type="GO" id="GO:0140359">
    <property type="term" value="F:ABC-type transporter activity"/>
    <property type="evidence" value="ECO:0007669"/>
    <property type="project" value="InterPro"/>
</dbReference>
<organism evidence="3 4">
    <name type="scientific">Butyricimonas virosa</name>
    <dbReference type="NCBI Taxonomy" id="544645"/>
    <lineage>
        <taxon>Bacteria</taxon>
        <taxon>Pseudomonadati</taxon>
        <taxon>Bacteroidota</taxon>
        <taxon>Bacteroidia</taxon>
        <taxon>Bacteroidales</taxon>
        <taxon>Odoribacteraceae</taxon>
        <taxon>Butyricimonas</taxon>
    </lineage>
</organism>
<feature type="transmembrane region" description="Helical" evidence="1">
    <location>
        <begin position="147"/>
        <end position="169"/>
    </location>
</feature>
<reference evidence="3 4" key="1">
    <citation type="submission" date="2018-08" db="EMBL/GenBank/DDBJ databases">
        <title>A genome reference for cultivated species of the human gut microbiota.</title>
        <authorList>
            <person name="Zou Y."/>
            <person name="Xue W."/>
            <person name="Luo G."/>
        </authorList>
    </citation>
    <scope>NUCLEOTIDE SEQUENCE [LARGE SCALE GENOMIC DNA]</scope>
    <source>
        <strain evidence="3 4">AF34-33</strain>
    </source>
</reference>
<feature type="domain" description="ABC-type uncharacterised transport system" evidence="2">
    <location>
        <begin position="455"/>
        <end position="546"/>
    </location>
</feature>
<feature type="transmembrane region" description="Helical" evidence="1">
    <location>
        <begin position="20"/>
        <end position="40"/>
    </location>
</feature>
<evidence type="ECO:0000313" key="3">
    <source>
        <dbReference type="EMBL" id="RHM40575.1"/>
    </source>
</evidence>
<comment type="caution">
    <text evidence="3">The sequence shown here is derived from an EMBL/GenBank/DDBJ whole genome shotgun (WGS) entry which is preliminary data.</text>
</comment>
<feature type="transmembrane region" description="Helical" evidence="1">
    <location>
        <begin position="206"/>
        <end position="224"/>
    </location>
</feature>
<dbReference type="Proteomes" id="UP000286038">
    <property type="component" value="Unassembled WGS sequence"/>
</dbReference>
<dbReference type="GO" id="GO:0005886">
    <property type="term" value="C:plasma membrane"/>
    <property type="evidence" value="ECO:0007669"/>
    <property type="project" value="UniProtKB-SubCell"/>
</dbReference>
<evidence type="ECO:0000313" key="4">
    <source>
        <dbReference type="Proteomes" id="UP000286038"/>
    </source>
</evidence>
<keyword evidence="1" id="KW-0812">Transmembrane</keyword>
<keyword evidence="1" id="KW-1133">Transmembrane helix</keyword>
<dbReference type="AlphaFoldDB" id="A0A415QDU7"/>
<name>A0A415QDU7_9BACT</name>
<dbReference type="RefSeq" id="WP_118450906.1">
    <property type="nucleotide sequence ID" value="NZ_CABJDM010000028.1"/>
</dbReference>
<feature type="transmembrane region" description="Helical" evidence="1">
    <location>
        <begin position="60"/>
        <end position="80"/>
    </location>
</feature>
<keyword evidence="1" id="KW-0472">Membrane</keyword>
<evidence type="ECO:0000256" key="1">
    <source>
        <dbReference type="SAM" id="Phobius"/>
    </source>
</evidence>
<dbReference type="EMBL" id="QRPV01000028">
    <property type="protein sequence ID" value="RHM40575.1"/>
    <property type="molecule type" value="Genomic_DNA"/>
</dbReference>
<protein>
    <submittedName>
        <fullName evidence="3">ABC transporter</fullName>
    </submittedName>
</protein>
<accession>A0A415QDU7</accession>
<sequence length="767" mass="87549">MRKIYEVAKTELQTLFYSPIAWLIIIVFIFQMSLLFTGALDLRVTQMLLGYRTPMLTQAIFANPAGGLLFGVQNYLYLYIPLLTMGLMSRELSSGSINLLYSSPITNTQIILGKYLSMVVYALLLICIIGIYVGFGCCVIENVEWCWLLTALLGLFLLICTYAAIGLFMSSLTSYQVVAAIGTLVILAALNYIKEMWQDIEFVRDITYWFSMSGRSVSFLYGLIGSEDVIYFLIVILLFLSLTIVRLQACRQKAKWTHSLGRYLLIFSVTIVLGYITSRPAMKCYYDATSTKANTLTPNSQEVIAQMEGGLTITTYMNLFDEGTHSFAFPRFVNTDMSRFSHYLRFKPEIKLKYVYYYDSIYNPSLEHRFPDMSMQQRAERLMELYKVSPKLFLKPGEVDKLVDLSSEGKTFVRELVRDNGERTFLRIYNDFEKLPSEAEITAAFKRIAMKLPIVGFLSGHGERSIKEDDNRSYSAFVNYKTFRPALINQGFDVTEVTLDKPIPDDIKILVIADPQQELTEDERRNLDQYVERGDNLIIATEPKRRDIANSFIERFGVKFVPGILANSGEYSNLTQSRPTADVKAIDELYQLAGLRYFNSVISMPEAVGLEYTLDKGFNVTEILTTDTLTWNELQTTDFMNEEQKATPDNDKGEIQKKYVTGLALTRKIGEKEQKITILGDADCITNGELSSSRRGVRASNFTLVQSLFFWLSDGEVPIDVRRPIFPDNNLLIEESDMGLITMSFQWLFPCLILILALIIWLRRRGR</sequence>